<proteinExistence type="predicted"/>
<keyword evidence="2" id="KW-1185">Reference proteome</keyword>
<comment type="caution">
    <text evidence="1">The sequence shown here is derived from an EMBL/GenBank/DDBJ whole genome shotgun (WGS) entry which is preliminary data.</text>
</comment>
<gene>
    <name evidence="1" type="ORF">AVEN_24829_1</name>
</gene>
<evidence type="ECO:0000313" key="1">
    <source>
        <dbReference type="EMBL" id="GBL95624.1"/>
    </source>
</evidence>
<dbReference type="Proteomes" id="UP000499080">
    <property type="component" value="Unassembled WGS sequence"/>
</dbReference>
<dbReference type="PANTHER" id="PTHR45913">
    <property type="entry name" value="EPM2A-INTERACTING PROTEIN 1"/>
    <property type="match status" value="1"/>
</dbReference>
<dbReference type="AlphaFoldDB" id="A0A4Y2BWW7"/>
<reference evidence="1 2" key="1">
    <citation type="journal article" date="2019" name="Sci. Rep.">
        <title>Orb-weaving spider Araneus ventricosus genome elucidates the spidroin gene catalogue.</title>
        <authorList>
            <person name="Kono N."/>
            <person name="Nakamura H."/>
            <person name="Ohtoshi R."/>
            <person name="Moran D.A.P."/>
            <person name="Shinohara A."/>
            <person name="Yoshida Y."/>
            <person name="Fujiwara M."/>
            <person name="Mori M."/>
            <person name="Tomita M."/>
            <person name="Arakawa K."/>
        </authorList>
    </citation>
    <scope>NUCLEOTIDE SEQUENCE [LARGE SCALE GENOMIC DNA]</scope>
</reference>
<sequence length="116" mass="12607">MEWNGVLMNAQLSPLECGSTTNRFRLCSELLLSAKTVKDRIVKMSLNITNQQTENLKLISALSIAVDESCDINETALVSLLVRFVSSTALEKELLGLLKLKGQTRGEGIGNAVINA</sequence>
<dbReference type="OrthoDB" id="6423257at2759"/>
<evidence type="ECO:0008006" key="3">
    <source>
        <dbReference type="Google" id="ProtNLM"/>
    </source>
</evidence>
<dbReference type="EMBL" id="BGPR01000113">
    <property type="protein sequence ID" value="GBL95624.1"/>
    <property type="molecule type" value="Genomic_DNA"/>
</dbReference>
<accession>A0A4Y2BWW7</accession>
<dbReference type="PANTHER" id="PTHR45913:SF10">
    <property type="entry name" value="DUF4371 DOMAIN-CONTAINING PROTEIN"/>
    <property type="match status" value="1"/>
</dbReference>
<evidence type="ECO:0000313" key="2">
    <source>
        <dbReference type="Proteomes" id="UP000499080"/>
    </source>
</evidence>
<protein>
    <recommendedName>
        <fullName evidence="3">DUF4371 domain-containing protein</fullName>
    </recommendedName>
</protein>
<organism evidence="1 2">
    <name type="scientific">Araneus ventricosus</name>
    <name type="common">Orbweaver spider</name>
    <name type="synonym">Epeira ventricosa</name>
    <dbReference type="NCBI Taxonomy" id="182803"/>
    <lineage>
        <taxon>Eukaryota</taxon>
        <taxon>Metazoa</taxon>
        <taxon>Ecdysozoa</taxon>
        <taxon>Arthropoda</taxon>
        <taxon>Chelicerata</taxon>
        <taxon>Arachnida</taxon>
        <taxon>Araneae</taxon>
        <taxon>Araneomorphae</taxon>
        <taxon>Entelegynae</taxon>
        <taxon>Araneoidea</taxon>
        <taxon>Araneidae</taxon>
        <taxon>Araneus</taxon>
    </lineage>
</organism>
<name>A0A4Y2BWW7_ARAVE</name>